<dbReference type="EMBL" id="CP060436">
    <property type="protein sequence ID" value="QPM89342.1"/>
    <property type="molecule type" value="Genomic_DNA"/>
</dbReference>
<dbReference type="KEGG" id="palw:PSAL_005570"/>
<accession>A0A418SEZ5</accession>
<evidence type="ECO:0000313" key="4">
    <source>
        <dbReference type="Proteomes" id="UP000283786"/>
    </source>
</evidence>
<reference evidence="3 4" key="1">
    <citation type="submission" date="2020-08" db="EMBL/GenBank/DDBJ databases">
        <title>Genome sequence of Rhodobacteraceae bacterium Lw-13e.</title>
        <authorList>
            <person name="Poehlein A."/>
            <person name="Wolter L."/>
            <person name="Daniel R."/>
            <person name="Brinkhoff T."/>
        </authorList>
    </citation>
    <scope>NUCLEOTIDE SEQUENCE [LARGE SCALE GENOMIC DNA]</scope>
    <source>
        <strain evidence="3 4">Lw-13e</strain>
    </source>
</reference>
<feature type="region of interest" description="Disordered" evidence="1">
    <location>
        <begin position="112"/>
        <end position="152"/>
    </location>
</feature>
<evidence type="ECO:0000259" key="2">
    <source>
        <dbReference type="Pfam" id="PF04993"/>
    </source>
</evidence>
<sequence length="152" mass="16073">MAVDPDFLDHVLDLFSGLGALRTGRMFSGVGIYAEEGAMFAMISGSGAVLMKSDDSTEAAYVAAGSTPFSYERKTGTREVRSLMSLPESALDDPEEAMAWARISLAPARVAAAEKRQAKARAKARTSKATTDAPPPKARRKAPAKASRKPPG</sequence>
<dbReference type="Proteomes" id="UP000283786">
    <property type="component" value="Chromosome"/>
</dbReference>
<feature type="compositionally biased region" description="Basic residues" evidence="1">
    <location>
        <begin position="137"/>
        <end position="152"/>
    </location>
</feature>
<proteinExistence type="predicted"/>
<evidence type="ECO:0000313" key="3">
    <source>
        <dbReference type="EMBL" id="QPM89342.1"/>
    </source>
</evidence>
<dbReference type="Gene3D" id="3.30.1460.30">
    <property type="entry name" value="YgaC/TfoX-N like chaperone"/>
    <property type="match status" value="1"/>
</dbReference>
<keyword evidence="4" id="KW-1185">Reference proteome</keyword>
<protein>
    <recommendedName>
        <fullName evidence="2">TfoX N-terminal domain-containing protein</fullName>
    </recommendedName>
</protein>
<dbReference type="AlphaFoldDB" id="A0A418SEZ5"/>
<name>A0A418SEZ5_9RHOB</name>
<dbReference type="Pfam" id="PF04993">
    <property type="entry name" value="TfoX_N"/>
    <property type="match status" value="1"/>
</dbReference>
<evidence type="ECO:0000256" key="1">
    <source>
        <dbReference type="SAM" id="MobiDB-lite"/>
    </source>
</evidence>
<dbReference type="OrthoDB" id="1524907at2"/>
<dbReference type="SUPFAM" id="SSF159894">
    <property type="entry name" value="YgaC/TfoX-N like"/>
    <property type="match status" value="1"/>
</dbReference>
<organism evidence="3 4">
    <name type="scientific">Pseudooceanicola algae</name>
    <dbReference type="NCBI Taxonomy" id="1537215"/>
    <lineage>
        <taxon>Bacteria</taxon>
        <taxon>Pseudomonadati</taxon>
        <taxon>Pseudomonadota</taxon>
        <taxon>Alphaproteobacteria</taxon>
        <taxon>Rhodobacterales</taxon>
        <taxon>Paracoccaceae</taxon>
        <taxon>Pseudooceanicola</taxon>
    </lineage>
</organism>
<dbReference type="InterPro" id="IPR007076">
    <property type="entry name" value="TfoX_N"/>
</dbReference>
<gene>
    <name evidence="3" type="ORF">PSAL_005570</name>
</gene>
<feature type="domain" description="TfoX N-terminal" evidence="2">
    <location>
        <begin position="13"/>
        <end position="106"/>
    </location>
</feature>
<dbReference type="RefSeq" id="WP_119839603.1">
    <property type="nucleotide sequence ID" value="NZ_CP060436.1"/>
</dbReference>